<dbReference type="InterPro" id="IPR041661">
    <property type="entry name" value="ZN622/Rei1/Reh1_Znf-C2H2"/>
</dbReference>
<dbReference type="OrthoDB" id="19329at2759"/>
<name>A0A0D9NPI7_METAN</name>
<dbReference type="PANTHER" id="PTHR13182">
    <property type="entry name" value="ZINC FINGER PROTEIN 622"/>
    <property type="match status" value="1"/>
</dbReference>
<dbReference type="InterPro" id="IPR040025">
    <property type="entry name" value="Znf622/Rei1/Reh1"/>
</dbReference>
<gene>
    <name evidence="3" type="ORF">H634G_09042</name>
</gene>
<protein>
    <recommendedName>
        <fullName evidence="2">ZN622/Rei1/Reh1 zinc finger C2H2-type domain-containing protein</fullName>
    </recommendedName>
</protein>
<dbReference type="GO" id="GO:0042273">
    <property type="term" value="P:ribosomal large subunit biogenesis"/>
    <property type="evidence" value="ECO:0007669"/>
    <property type="project" value="TreeGrafter"/>
</dbReference>
<evidence type="ECO:0000313" key="4">
    <source>
        <dbReference type="Proteomes" id="UP000054544"/>
    </source>
</evidence>
<feature type="compositionally biased region" description="Acidic residues" evidence="1">
    <location>
        <begin position="143"/>
        <end position="152"/>
    </location>
</feature>
<feature type="compositionally biased region" description="Low complexity" evidence="1">
    <location>
        <begin position="1"/>
        <end position="17"/>
    </location>
</feature>
<evidence type="ECO:0000313" key="3">
    <source>
        <dbReference type="EMBL" id="KJK75678.1"/>
    </source>
</evidence>
<keyword evidence="4" id="KW-1185">Reference proteome</keyword>
<feature type="compositionally biased region" description="Pro residues" evidence="1">
    <location>
        <begin position="95"/>
        <end position="104"/>
    </location>
</feature>
<dbReference type="PANTHER" id="PTHR13182:SF8">
    <property type="entry name" value="CYTOPLASMIC 60S SUBUNIT BIOGENESIS FACTOR ZNF622"/>
    <property type="match status" value="1"/>
</dbReference>
<proteinExistence type="predicted"/>
<dbReference type="EMBL" id="KE384749">
    <property type="protein sequence ID" value="KJK75678.1"/>
    <property type="molecule type" value="Genomic_DNA"/>
</dbReference>
<sequence length="395" mass="43161">MNTDTTISSTTTPSLLSFNPRNATPTSSISEHTASMTDTNTGVVVDQLPLTVAQAPSLCRLCNVQLLGLQTWRAHVKSDGHVYKLRIKVAQPGCATPPPPPPSPRSTKPGEKCAAPPHTRKLHKPKAGAGQGQNADRDRDSDSDSDTEDEPPVPEFHPGQCLFCAQESAALGDNMTHMAAAHGFSVPFRDRLAVEPETVVRHLHFVIYRHRECICCGARRSTATGAQHHMLAKGHCRFDVSPATGALYEMPQRRNAAAERVRRGADVPVRLPSGKLVCRRGSLDAREPRAARRPESMPGRALDPVAEREATCPNTTTSLAVVARRQREGANGQVVRTCSSEALLAAQLSRLRVAGDRAQRRVEERKRGRLERANNTILFKHYRLDAGDGRIGRQF</sequence>
<feature type="compositionally biased region" description="Polar residues" evidence="1">
    <location>
        <begin position="19"/>
        <end position="35"/>
    </location>
</feature>
<dbReference type="AlphaFoldDB" id="A0A0D9NPI7"/>
<feature type="region of interest" description="Disordered" evidence="1">
    <location>
        <begin position="91"/>
        <end position="155"/>
    </location>
</feature>
<evidence type="ECO:0000256" key="1">
    <source>
        <dbReference type="SAM" id="MobiDB-lite"/>
    </source>
</evidence>
<feature type="region of interest" description="Disordered" evidence="1">
    <location>
        <begin position="1"/>
        <end position="35"/>
    </location>
</feature>
<organism evidence="3 4">
    <name type="scientific">Metarhizium anisopliae BRIP 53293</name>
    <dbReference type="NCBI Taxonomy" id="1291518"/>
    <lineage>
        <taxon>Eukaryota</taxon>
        <taxon>Fungi</taxon>
        <taxon>Dikarya</taxon>
        <taxon>Ascomycota</taxon>
        <taxon>Pezizomycotina</taxon>
        <taxon>Sordariomycetes</taxon>
        <taxon>Hypocreomycetidae</taxon>
        <taxon>Hypocreales</taxon>
        <taxon>Clavicipitaceae</taxon>
        <taxon>Metarhizium</taxon>
    </lineage>
</organism>
<feature type="domain" description="ZN622/Rei1/Reh1 zinc finger C2H2-type" evidence="2">
    <location>
        <begin position="160"/>
        <end position="240"/>
    </location>
</feature>
<dbReference type="GO" id="GO:0030687">
    <property type="term" value="C:preribosome, large subunit precursor"/>
    <property type="evidence" value="ECO:0007669"/>
    <property type="project" value="TreeGrafter"/>
</dbReference>
<accession>A0A0D9NPI7</accession>
<reference evidence="4" key="1">
    <citation type="journal article" date="2014" name="BMC Genomics">
        <title>The genome sequence of the biocontrol fungus Metarhizium anisopliae and comparative genomics of Metarhizium species.</title>
        <authorList>
            <person name="Pattemore J.A."/>
            <person name="Hane J.K."/>
            <person name="Williams A.H."/>
            <person name="Wilson B.A."/>
            <person name="Stodart B.J."/>
            <person name="Ash G.J."/>
        </authorList>
    </citation>
    <scope>NUCLEOTIDE SEQUENCE [LARGE SCALE GENOMIC DNA]</scope>
    <source>
        <strain evidence="4">BRIP 53293</strain>
    </source>
</reference>
<dbReference type="Pfam" id="PF12756">
    <property type="entry name" value="zf-C2H2_2"/>
    <property type="match status" value="1"/>
</dbReference>
<dbReference type="Proteomes" id="UP000054544">
    <property type="component" value="Unassembled WGS sequence"/>
</dbReference>
<dbReference type="STRING" id="1291518.A0A0D9NPI7"/>
<evidence type="ECO:0000259" key="2">
    <source>
        <dbReference type="Pfam" id="PF12756"/>
    </source>
</evidence>